<dbReference type="Proteomes" id="UP000267268">
    <property type="component" value="Chromosome 2"/>
</dbReference>
<dbReference type="RefSeq" id="WP_126618935.1">
    <property type="nucleotide sequence ID" value="NZ_CP034563.1"/>
</dbReference>
<evidence type="ECO:0000313" key="2">
    <source>
        <dbReference type="Proteomes" id="UP000267268"/>
    </source>
</evidence>
<name>A0A3Q9FPY1_9BACT</name>
<sequence>MKIGALPHTLGLSYHYKRWELEALFGLNISFNTDSLNLDIAERWLAESKLKYRLGEERKEMLTLGHGWQLNILVLIIRL</sequence>
<gene>
    <name evidence="1" type="ORF">EI427_21635</name>
</gene>
<dbReference type="KEGG" id="fll:EI427_21635"/>
<dbReference type="AlphaFoldDB" id="A0A3Q9FPY1"/>
<dbReference type="EMBL" id="CP034563">
    <property type="protein sequence ID" value="AZQ64830.1"/>
    <property type="molecule type" value="Genomic_DNA"/>
</dbReference>
<organism evidence="1 2">
    <name type="scientific">Flammeovirga pectinis</name>
    <dbReference type="NCBI Taxonomy" id="2494373"/>
    <lineage>
        <taxon>Bacteria</taxon>
        <taxon>Pseudomonadati</taxon>
        <taxon>Bacteroidota</taxon>
        <taxon>Cytophagia</taxon>
        <taxon>Cytophagales</taxon>
        <taxon>Flammeovirgaceae</taxon>
        <taxon>Flammeovirga</taxon>
    </lineage>
</organism>
<protein>
    <submittedName>
        <fullName evidence="1">Uncharacterized protein</fullName>
    </submittedName>
</protein>
<accession>A0A3Q9FPY1</accession>
<reference evidence="1 2" key="1">
    <citation type="submission" date="2018-12" db="EMBL/GenBank/DDBJ databases">
        <title>Flammeovirga pectinis sp. nov., isolated from the gut of the Korean scallop, Patinopecten yessoensis.</title>
        <authorList>
            <person name="Bae J.-W."/>
            <person name="Jeong Y.-S."/>
            <person name="Kang W."/>
        </authorList>
    </citation>
    <scope>NUCLEOTIDE SEQUENCE [LARGE SCALE GENOMIC DNA]</scope>
    <source>
        <strain evidence="1 2">L12M1</strain>
    </source>
</reference>
<evidence type="ECO:0000313" key="1">
    <source>
        <dbReference type="EMBL" id="AZQ64830.1"/>
    </source>
</evidence>
<proteinExistence type="predicted"/>
<keyword evidence="2" id="KW-1185">Reference proteome</keyword>